<dbReference type="AlphaFoldDB" id="A0A061GSD6"/>
<accession>A0A061GSD6</accession>
<keyword evidence="2" id="KW-0418">Kinase</keyword>
<dbReference type="InterPro" id="IPR013103">
    <property type="entry name" value="RVT_2"/>
</dbReference>
<keyword evidence="2" id="KW-0808">Transferase</keyword>
<dbReference type="GO" id="GO:0016301">
    <property type="term" value="F:kinase activity"/>
    <property type="evidence" value="ECO:0007669"/>
    <property type="project" value="UniProtKB-KW"/>
</dbReference>
<dbReference type="Proteomes" id="UP000026915">
    <property type="component" value="Chromosome 9"/>
</dbReference>
<dbReference type="InParanoid" id="A0A061GSD6"/>
<keyword evidence="3" id="KW-1185">Reference proteome</keyword>
<feature type="domain" description="Reverse transcriptase Ty1/copia-type" evidence="1">
    <location>
        <begin position="317"/>
        <end position="393"/>
    </location>
</feature>
<dbReference type="Gramene" id="EOY32426">
    <property type="protein sequence ID" value="EOY32426"/>
    <property type="gene ID" value="TCM_040338"/>
</dbReference>
<name>A0A061GSD6_THECC</name>
<reference evidence="2 3" key="1">
    <citation type="journal article" date="2013" name="Genome Biol.">
        <title>The genome sequence of the most widely cultivated cacao type and its use to identify candidate genes regulating pod color.</title>
        <authorList>
            <person name="Motamayor J.C."/>
            <person name="Mockaitis K."/>
            <person name="Schmutz J."/>
            <person name="Haiminen N."/>
            <person name="Iii D.L."/>
            <person name="Cornejo O."/>
            <person name="Findley S.D."/>
            <person name="Zheng P."/>
            <person name="Utro F."/>
            <person name="Royaert S."/>
            <person name="Saski C."/>
            <person name="Jenkins J."/>
            <person name="Podicheti R."/>
            <person name="Zhao M."/>
            <person name="Scheffler B.E."/>
            <person name="Stack J.C."/>
            <person name="Feltus F.A."/>
            <person name="Mustiga G.M."/>
            <person name="Amores F."/>
            <person name="Phillips W."/>
            <person name="Marelli J.P."/>
            <person name="May G.D."/>
            <person name="Shapiro H."/>
            <person name="Ma J."/>
            <person name="Bustamante C.D."/>
            <person name="Schnell R.J."/>
            <person name="Main D."/>
            <person name="Gilbert D."/>
            <person name="Parida L."/>
            <person name="Kuhn D.N."/>
        </authorList>
    </citation>
    <scope>NUCLEOTIDE SEQUENCE [LARGE SCALE GENOMIC DNA]</scope>
    <source>
        <strain evidence="3">cv. Matina 1-6</strain>
    </source>
</reference>
<dbReference type="EMBL" id="CM001887">
    <property type="protein sequence ID" value="EOY32426.1"/>
    <property type="molecule type" value="Genomic_DNA"/>
</dbReference>
<dbReference type="SUPFAM" id="SSF56672">
    <property type="entry name" value="DNA/RNA polymerases"/>
    <property type="match status" value="1"/>
</dbReference>
<dbReference type="HOGENOM" id="CLU_554808_0_0_1"/>
<sequence length="492" mass="55030">MDYYCDYKRATENFYTAMPLSTDVARMKKQHERLFVFSWLFGLDSEYDVIRCQLLANKDVSSLFDVVTIALSATKESVFTTSNVSDRFVLVSQATSEFGSGYRGGSGGGRHKFRGNCDGKGTGGCGAVFLINHMPFSILQGQTPYYILSSDQSLFPIPPKKGYHCYSLELGKNLVSRDVTFFEHSPFFAGPTPFVSETKSAHDFLIYTGKCHCTHSISSFVSYGHLSHSSRSFVASLDSVSLPKTLMEALSHNGRRTAMEEEMLALATKDAWDIVSLPSGKQAIGCKWMYAIKMNLDVTIARLKAQLVAKGSATHYCPSHQLDVKNAFLHGDVQEKVYMVQPPVFVAQGEFGKVCRLRKSLYGLKQSPRTWFGRFSDVVLEFGLLQSSDQQGIHDLEVFLQAKFHMKDLGSLKYFLRIEVTCSKKGISLSQRKYVLDLLKNVGLLKAKPCETPMDPSVKLIAREGKAFADLEKYRWKFGIMEEKAVESGSKV</sequence>
<evidence type="ECO:0000259" key="1">
    <source>
        <dbReference type="Pfam" id="PF07727"/>
    </source>
</evidence>
<dbReference type="eggNOG" id="KOG0017">
    <property type="taxonomic scope" value="Eukaryota"/>
</dbReference>
<dbReference type="InterPro" id="IPR043502">
    <property type="entry name" value="DNA/RNA_pol_sf"/>
</dbReference>
<protein>
    <submittedName>
        <fullName evidence="2">Cysteine-rich RLK (RECEPTOR-like protein kinase) 8</fullName>
    </submittedName>
</protein>
<proteinExistence type="predicted"/>
<organism evidence="2 3">
    <name type="scientific">Theobroma cacao</name>
    <name type="common">Cacao</name>
    <name type="synonym">Cocoa</name>
    <dbReference type="NCBI Taxonomy" id="3641"/>
    <lineage>
        <taxon>Eukaryota</taxon>
        <taxon>Viridiplantae</taxon>
        <taxon>Streptophyta</taxon>
        <taxon>Embryophyta</taxon>
        <taxon>Tracheophyta</taxon>
        <taxon>Spermatophyta</taxon>
        <taxon>Magnoliopsida</taxon>
        <taxon>eudicotyledons</taxon>
        <taxon>Gunneridae</taxon>
        <taxon>Pentapetalae</taxon>
        <taxon>rosids</taxon>
        <taxon>malvids</taxon>
        <taxon>Malvales</taxon>
        <taxon>Malvaceae</taxon>
        <taxon>Byttnerioideae</taxon>
        <taxon>Theobroma</taxon>
    </lineage>
</organism>
<evidence type="ECO:0000313" key="2">
    <source>
        <dbReference type="EMBL" id="EOY32426.1"/>
    </source>
</evidence>
<dbReference type="STRING" id="3641.A0A061GSD6"/>
<dbReference type="Pfam" id="PF07727">
    <property type="entry name" value="RVT_2"/>
    <property type="match status" value="1"/>
</dbReference>
<gene>
    <name evidence="2" type="ORF">TCM_040338</name>
</gene>
<evidence type="ECO:0000313" key="3">
    <source>
        <dbReference type="Proteomes" id="UP000026915"/>
    </source>
</evidence>